<evidence type="ECO:0000256" key="1">
    <source>
        <dbReference type="SAM" id="MobiDB-lite"/>
    </source>
</evidence>
<reference evidence="3 4" key="1">
    <citation type="submission" date="2024-10" db="EMBL/GenBank/DDBJ databases">
        <title>The Natural Products Discovery Center: Release of the First 8490 Sequenced Strains for Exploring Actinobacteria Biosynthetic Diversity.</title>
        <authorList>
            <person name="Kalkreuter E."/>
            <person name="Kautsar S.A."/>
            <person name="Yang D."/>
            <person name="Bader C.D."/>
            <person name="Teijaro C.N."/>
            <person name="Fluegel L."/>
            <person name="Davis C.M."/>
            <person name="Simpson J.R."/>
            <person name="Lauterbach L."/>
            <person name="Steele A.D."/>
            <person name="Gui C."/>
            <person name="Meng S."/>
            <person name="Li G."/>
            <person name="Viehrig K."/>
            <person name="Ye F."/>
            <person name="Su P."/>
            <person name="Kiefer A.F."/>
            <person name="Nichols A."/>
            <person name="Cepeda A.J."/>
            <person name="Yan W."/>
            <person name="Fan B."/>
            <person name="Jiang Y."/>
            <person name="Adhikari A."/>
            <person name="Zheng C.-J."/>
            <person name="Schuster L."/>
            <person name="Cowan T.M."/>
            <person name="Smanski M.J."/>
            <person name="Chevrette M.G."/>
            <person name="De Carvalho L.P.S."/>
            <person name="Shen B."/>
        </authorList>
    </citation>
    <scope>NUCLEOTIDE SEQUENCE [LARGE SCALE GENOMIC DNA]</scope>
    <source>
        <strain evidence="3 4">NPDC015755</strain>
    </source>
</reference>
<feature type="compositionally biased region" description="Low complexity" evidence="1">
    <location>
        <begin position="501"/>
        <end position="512"/>
    </location>
</feature>
<dbReference type="InterPro" id="IPR051207">
    <property type="entry name" value="ComplexI_NDUFA9_subunit"/>
</dbReference>
<dbReference type="PANTHER" id="PTHR12126">
    <property type="entry name" value="NADH-UBIQUINONE OXIDOREDUCTASE 39 KDA SUBUNIT-RELATED"/>
    <property type="match status" value="1"/>
</dbReference>
<dbReference type="Gene3D" id="3.40.50.720">
    <property type="entry name" value="NAD(P)-binding Rossmann-like Domain"/>
    <property type="match status" value="1"/>
</dbReference>
<dbReference type="CDD" id="cd05245">
    <property type="entry name" value="SDR_a2"/>
    <property type="match status" value="1"/>
</dbReference>
<dbReference type="Proteomes" id="UP001603013">
    <property type="component" value="Unassembled WGS sequence"/>
</dbReference>
<comment type="caution">
    <text evidence="3">The sequence shown here is derived from an EMBL/GenBank/DDBJ whole genome shotgun (WGS) entry which is preliminary data.</text>
</comment>
<dbReference type="PANTHER" id="PTHR12126:SF11">
    <property type="entry name" value="NADH DEHYDROGENASE [UBIQUINONE] 1 ALPHA SUBCOMPLEX SUBUNIT 9, MITOCHONDRIAL"/>
    <property type="match status" value="1"/>
</dbReference>
<evidence type="ECO:0000259" key="2">
    <source>
        <dbReference type="Pfam" id="PF13460"/>
    </source>
</evidence>
<dbReference type="EMBL" id="JBIBSM010000003">
    <property type="protein sequence ID" value="MFF8275911.1"/>
    <property type="molecule type" value="Genomic_DNA"/>
</dbReference>
<dbReference type="InterPro" id="IPR016040">
    <property type="entry name" value="NAD(P)-bd_dom"/>
</dbReference>
<keyword evidence="4" id="KW-1185">Reference proteome</keyword>
<dbReference type="SUPFAM" id="SSF55961">
    <property type="entry name" value="Bet v1-like"/>
    <property type="match status" value="1"/>
</dbReference>
<gene>
    <name evidence="3" type="ORF">ACF05T_07320</name>
</gene>
<feature type="domain" description="NAD(P)-binding" evidence="2">
    <location>
        <begin position="24"/>
        <end position="165"/>
    </location>
</feature>
<dbReference type="RefSeq" id="WP_391933507.1">
    <property type="nucleotide sequence ID" value="NZ_JBIBSM010000003.1"/>
</dbReference>
<evidence type="ECO:0000313" key="3">
    <source>
        <dbReference type="EMBL" id="MFF8275911.1"/>
    </source>
</evidence>
<feature type="region of interest" description="Disordered" evidence="1">
    <location>
        <begin position="501"/>
        <end position="544"/>
    </location>
</feature>
<evidence type="ECO:0000313" key="4">
    <source>
        <dbReference type="Proteomes" id="UP001603013"/>
    </source>
</evidence>
<organism evidence="3 4">
    <name type="scientific">Streptomyces lateritius</name>
    <dbReference type="NCBI Taxonomy" id="67313"/>
    <lineage>
        <taxon>Bacteria</taxon>
        <taxon>Bacillati</taxon>
        <taxon>Actinomycetota</taxon>
        <taxon>Actinomycetes</taxon>
        <taxon>Kitasatosporales</taxon>
        <taxon>Streptomycetaceae</taxon>
        <taxon>Streptomyces</taxon>
    </lineage>
</organism>
<name>A0ABW6Y7Y2_9ACTN</name>
<dbReference type="InterPro" id="IPR036291">
    <property type="entry name" value="NAD(P)-bd_dom_sf"/>
</dbReference>
<sequence length="544" mass="59040">MTDTAQHSTPESHPSPGRRCLVTGASGYIGGRLVPELLAAGHRVRCLARTPAKLRDHPWAARTDIVRGDVTDAATLAPALRDIDVAYYLVHGLGGRDFERTDREAASTFAEQARAAGVRRVVYLGGLSPRGVPDEELSPHLRSRAEVGRILLDSGVPTTVLRAAVIIGSGSASFEMLRYLTERLPVMVTPSWVRTRIQPIAVRDVLRYLVGSARMPDDVSRVFDIGGPDVLTYLDMMRRYAAVAGLPRRLILPVPVLTPRLSSHWIGLITPVPSSLARPLAESLRHEVVCHEHDIASLVPDPPGAPLPFDTALTLALQRVREADVTTRWSSASVPGAPSDPLPTDPDWAGGSLYSDTRERTVAARPEALWRVIEGIGGENGWYSFPLAWAVRGWLDRLVGGVGLRRGRRDAARLRVGDSLDFWRVEEIERGRLLRLRAEMRLPGLAWLEMYAERDEEGRTRYRQRALFHPHGLAGQAYWWSVTPFHAVVFGGMARSIARTAEASEAAGGAPSTTPPAPAATSPSATSPSATSPSAPSAPPGEAP</sequence>
<proteinExistence type="predicted"/>
<dbReference type="Pfam" id="PF11066">
    <property type="entry name" value="DUF2867"/>
    <property type="match status" value="1"/>
</dbReference>
<protein>
    <submittedName>
        <fullName evidence="3">DUF2867 domain-containing protein</fullName>
    </submittedName>
</protein>
<dbReference type="Pfam" id="PF13460">
    <property type="entry name" value="NAD_binding_10"/>
    <property type="match status" value="1"/>
</dbReference>
<feature type="compositionally biased region" description="Low complexity" evidence="1">
    <location>
        <begin position="519"/>
        <end position="535"/>
    </location>
</feature>
<dbReference type="InterPro" id="IPR021295">
    <property type="entry name" value="DUF2867"/>
</dbReference>
<dbReference type="SUPFAM" id="SSF51735">
    <property type="entry name" value="NAD(P)-binding Rossmann-fold domains"/>
    <property type="match status" value="1"/>
</dbReference>
<accession>A0ABW6Y7Y2</accession>